<dbReference type="InterPro" id="IPR036390">
    <property type="entry name" value="WH_DNA-bd_sf"/>
</dbReference>
<proteinExistence type="predicted"/>
<dbReference type="GO" id="GO:0003677">
    <property type="term" value="F:DNA binding"/>
    <property type="evidence" value="ECO:0007669"/>
    <property type="project" value="UniProtKB-KW"/>
</dbReference>
<dbReference type="GO" id="GO:0003700">
    <property type="term" value="F:DNA-binding transcription factor activity"/>
    <property type="evidence" value="ECO:0007669"/>
    <property type="project" value="InterPro"/>
</dbReference>
<dbReference type="SMART" id="SM00895">
    <property type="entry name" value="FCD"/>
    <property type="match status" value="1"/>
</dbReference>
<reference evidence="5" key="1">
    <citation type="submission" date="2021-03" db="EMBL/GenBank/DDBJ databases">
        <title>Leucobacter chromiisoli sp. nov., isolated from chromium-containing soil of chemical plant.</title>
        <authorList>
            <person name="Xu Z."/>
        </authorList>
    </citation>
    <scope>NUCLEOTIDE SEQUENCE</scope>
    <source>
        <strain evidence="5">A2</strain>
    </source>
</reference>
<dbReference type="SUPFAM" id="SSF48008">
    <property type="entry name" value="GntR ligand-binding domain-like"/>
    <property type="match status" value="1"/>
</dbReference>
<dbReference type="AlphaFoldDB" id="A0A939M146"/>
<keyword evidence="2" id="KW-0238">DNA-binding</keyword>
<dbReference type="InterPro" id="IPR008920">
    <property type="entry name" value="TF_FadR/GntR_C"/>
</dbReference>
<dbReference type="Proteomes" id="UP000664398">
    <property type="component" value="Unassembled WGS sequence"/>
</dbReference>
<dbReference type="Pfam" id="PF07729">
    <property type="entry name" value="FCD"/>
    <property type="match status" value="1"/>
</dbReference>
<keyword evidence="6" id="KW-1185">Reference proteome</keyword>
<gene>
    <name evidence="5" type="ORF">J4H91_07380</name>
</gene>
<dbReference type="PROSITE" id="PS50949">
    <property type="entry name" value="HTH_GNTR"/>
    <property type="match status" value="1"/>
</dbReference>
<sequence>MIALSEPNFPAVQDTRRVSVADIVQHVVQSTVSLGMQPGDKLPPERRLVELLGVGRSPLREALKCLDIIGFIDIRPGDGTYLSATPNSILPQVISWGVLLGSRQASELIEARYYVEVALAELAARRCDDGDIDELDELISRMERARTPQAFADADTAFHLVVARAARNPALSSILKSIESLLNVWVVRVVERVSGNESLVEQHRRVRDALRDGDAESASKMMGAHIQEVTALLRTSLHGEDAG</sequence>
<dbReference type="InterPro" id="IPR000524">
    <property type="entry name" value="Tscrpt_reg_HTH_GntR"/>
</dbReference>
<name>A0A939M146_9MICO</name>
<dbReference type="PRINTS" id="PR00035">
    <property type="entry name" value="HTHGNTR"/>
</dbReference>
<dbReference type="InterPro" id="IPR011711">
    <property type="entry name" value="GntR_C"/>
</dbReference>
<dbReference type="Pfam" id="PF00392">
    <property type="entry name" value="GntR"/>
    <property type="match status" value="1"/>
</dbReference>
<evidence type="ECO:0000256" key="2">
    <source>
        <dbReference type="ARBA" id="ARBA00023125"/>
    </source>
</evidence>
<dbReference type="Gene3D" id="1.10.10.10">
    <property type="entry name" value="Winged helix-like DNA-binding domain superfamily/Winged helix DNA-binding domain"/>
    <property type="match status" value="1"/>
</dbReference>
<dbReference type="Gene3D" id="1.20.120.530">
    <property type="entry name" value="GntR ligand-binding domain-like"/>
    <property type="match status" value="1"/>
</dbReference>
<dbReference type="PANTHER" id="PTHR43537:SF5">
    <property type="entry name" value="UXU OPERON TRANSCRIPTIONAL REGULATOR"/>
    <property type="match status" value="1"/>
</dbReference>
<evidence type="ECO:0000313" key="5">
    <source>
        <dbReference type="EMBL" id="MBO1805140.1"/>
    </source>
</evidence>
<evidence type="ECO:0000256" key="1">
    <source>
        <dbReference type="ARBA" id="ARBA00023015"/>
    </source>
</evidence>
<dbReference type="EMBL" id="JAGDYL010000009">
    <property type="protein sequence ID" value="MBO1805140.1"/>
    <property type="molecule type" value="Genomic_DNA"/>
</dbReference>
<organism evidence="5 6">
    <name type="scientific">Leucobacter ruminantium</name>
    <dbReference type="NCBI Taxonomy" id="1289170"/>
    <lineage>
        <taxon>Bacteria</taxon>
        <taxon>Bacillati</taxon>
        <taxon>Actinomycetota</taxon>
        <taxon>Actinomycetes</taxon>
        <taxon>Micrococcales</taxon>
        <taxon>Microbacteriaceae</taxon>
        <taxon>Leucobacter</taxon>
    </lineage>
</organism>
<evidence type="ECO:0000256" key="3">
    <source>
        <dbReference type="ARBA" id="ARBA00023163"/>
    </source>
</evidence>
<dbReference type="SUPFAM" id="SSF46785">
    <property type="entry name" value="Winged helix' DNA-binding domain"/>
    <property type="match status" value="1"/>
</dbReference>
<dbReference type="SMART" id="SM00345">
    <property type="entry name" value="HTH_GNTR"/>
    <property type="match status" value="1"/>
</dbReference>
<keyword evidence="1" id="KW-0805">Transcription regulation</keyword>
<protein>
    <submittedName>
        <fullName evidence="5">FadR family transcriptional regulator</fullName>
    </submittedName>
</protein>
<keyword evidence="3" id="KW-0804">Transcription</keyword>
<dbReference type="PANTHER" id="PTHR43537">
    <property type="entry name" value="TRANSCRIPTIONAL REGULATOR, GNTR FAMILY"/>
    <property type="match status" value="1"/>
</dbReference>
<evidence type="ECO:0000259" key="4">
    <source>
        <dbReference type="PROSITE" id="PS50949"/>
    </source>
</evidence>
<comment type="caution">
    <text evidence="5">The sequence shown here is derived from an EMBL/GenBank/DDBJ whole genome shotgun (WGS) entry which is preliminary data.</text>
</comment>
<feature type="domain" description="HTH gntR-type" evidence="4">
    <location>
        <begin position="17"/>
        <end position="85"/>
    </location>
</feature>
<evidence type="ECO:0000313" key="6">
    <source>
        <dbReference type="Proteomes" id="UP000664398"/>
    </source>
</evidence>
<dbReference type="RefSeq" id="WP_208045618.1">
    <property type="nucleotide sequence ID" value="NZ_JAGDYL010000009.1"/>
</dbReference>
<accession>A0A939M146</accession>
<dbReference type="InterPro" id="IPR036388">
    <property type="entry name" value="WH-like_DNA-bd_sf"/>
</dbReference>